<protein>
    <submittedName>
        <fullName evidence="2">(Mediterranean fruit fly) hypothetical protein</fullName>
    </submittedName>
</protein>
<keyword evidence="3" id="KW-1185">Reference proteome</keyword>
<keyword evidence="1" id="KW-0812">Transmembrane</keyword>
<feature type="transmembrane region" description="Helical" evidence="1">
    <location>
        <begin position="28"/>
        <end position="49"/>
    </location>
</feature>
<dbReference type="AlphaFoldDB" id="A0A811UZP1"/>
<accession>A0A811UZP1</accession>
<dbReference type="EMBL" id="CAJHJT010000034">
    <property type="protein sequence ID" value="CAD7004091.1"/>
    <property type="molecule type" value="Genomic_DNA"/>
</dbReference>
<gene>
    <name evidence="2" type="ORF">CCAP1982_LOCUS12514</name>
</gene>
<comment type="caution">
    <text evidence="2">The sequence shown here is derived from an EMBL/GenBank/DDBJ whole genome shotgun (WGS) entry which is preliminary data.</text>
</comment>
<evidence type="ECO:0000256" key="1">
    <source>
        <dbReference type="SAM" id="Phobius"/>
    </source>
</evidence>
<sequence length="109" mass="12927">MSLYIYTYLYVYVHMCTFTHCFKHLKNIIHIFMCLFASECVALLLTLVIQCKHQQQQQAAVKAASCIFIFHRSYHTHKCRDFLFKRRYIPFWTLDLFGQPSAAAHSQNS</sequence>
<dbReference type="Proteomes" id="UP000606786">
    <property type="component" value="Unassembled WGS sequence"/>
</dbReference>
<evidence type="ECO:0000313" key="3">
    <source>
        <dbReference type="Proteomes" id="UP000606786"/>
    </source>
</evidence>
<name>A0A811UZP1_CERCA</name>
<keyword evidence="1" id="KW-0472">Membrane</keyword>
<proteinExistence type="predicted"/>
<reference evidence="2" key="1">
    <citation type="submission" date="2020-11" db="EMBL/GenBank/DDBJ databases">
        <authorList>
            <person name="Whitehead M."/>
        </authorList>
    </citation>
    <scope>NUCLEOTIDE SEQUENCE</scope>
    <source>
        <strain evidence="2">EGII</strain>
    </source>
</reference>
<keyword evidence="1" id="KW-1133">Transmembrane helix</keyword>
<organism evidence="2 3">
    <name type="scientific">Ceratitis capitata</name>
    <name type="common">Mediterranean fruit fly</name>
    <name type="synonym">Tephritis capitata</name>
    <dbReference type="NCBI Taxonomy" id="7213"/>
    <lineage>
        <taxon>Eukaryota</taxon>
        <taxon>Metazoa</taxon>
        <taxon>Ecdysozoa</taxon>
        <taxon>Arthropoda</taxon>
        <taxon>Hexapoda</taxon>
        <taxon>Insecta</taxon>
        <taxon>Pterygota</taxon>
        <taxon>Neoptera</taxon>
        <taxon>Endopterygota</taxon>
        <taxon>Diptera</taxon>
        <taxon>Brachycera</taxon>
        <taxon>Muscomorpha</taxon>
        <taxon>Tephritoidea</taxon>
        <taxon>Tephritidae</taxon>
        <taxon>Ceratitis</taxon>
        <taxon>Ceratitis</taxon>
    </lineage>
</organism>
<evidence type="ECO:0000313" key="2">
    <source>
        <dbReference type="EMBL" id="CAD7004091.1"/>
    </source>
</evidence>